<evidence type="ECO:0000256" key="1">
    <source>
        <dbReference type="SAM" id="Phobius"/>
    </source>
</evidence>
<evidence type="ECO:0000313" key="2">
    <source>
        <dbReference type="EMBL" id="TSB47490.1"/>
    </source>
</evidence>
<feature type="transmembrane region" description="Helical" evidence="1">
    <location>
        <begin position="94"/>
        <end position="112"/>
    </location>
</feature>
<organism evidence="2 3">
    <name type="scientific">Alkalicoccobacillus porphyridii</name>
    <dbReference type="NCBI Taxonomy" id="2597270"/>
    <lineage>
        <taxon>Bacteria</taxon>
        <taxon>Bacillati</taxon>
        <taxon>Bacillota</taxon>
        <taxon>Bacilli</taxon>
        <taxon>Bacillales</taxon>
        <taxon>Bacillaceae</taxon>
        <taxon>Alkalicoccobacillus</taxon>
    </lineage>
</organism>
<dbReference type="AlphaFoldDB" id="A0A554A1B8"/>
<keyword evidence="3" id="KW-1185">Reference proteome</keyword>
<comment type="caution">
    <text evidence="2">The sequence shown here is derived from an EMBL/GenBank/DDBJ whole genome shotgun (WGS) entry which is preliminary data.</text>
</comment>
<sequence>MLPMSRKWLCRSIMLTTFLISFWFYLYLPNTVTIPFIGSVSTWAWLFFLPVTLSVLCLLRQSRLFVVITTLLALLQWVLLYLSIFVGLDVDTTIFLFVSYVIGFLYILLGYLSSRVKQNPILGLRVSWTLHNEEVWRRANRFSGTGMVYIGLMTMAASLIVTMLYRSSAYAEMVFFGSIVLLVVFIVVSLIYAYRVHREVTVEGK</sequence>
<gene>
    <name evidence="2" type="ORF">FN960_07070</name>
</gene>
<dbReference type="InterPro" id="IPR025962">
    <property type="entry name" value="SdpI/YhfL"/>
</dbReference>
<keyword evidence="1" id="KW-0472">Membrane</keyword>
<dbReference type="PIRSF" id="PIRSF038959">
    <property type="entry name" value="SdpI"/>
    <property type="match status" value="1"/>
</dbReference>
<dbReference type="Proteomes" id="UP000318521">
    <property type="component" value="Unassembled WGS sequence"/>
</dbReference>
<dbReference type="Pfam" id="PF13630">
    <property type="entry name" value="SdpI"/>
    <property type="match status" value="1"/>
</dbReference>
<protein>
    <submittedName>
        <fullName evidence="2">Uncharacterized protein</fullName>
    </submittedName>
</protein>
<feature type="transmembrane region" description="Helical" evidence="1">
    <location>
        <begin position="173"/>
        <end position="194"/>
    </location>
</feature>
<reference evidence="2 3" key="1">
    <citation type="submission" date="2019-07" db="EMBL/GenBank/DDBJ databases">
        <authorList>
            <person name="Park Y.J."/>
            <person name="Jeong S.E."/>
            <person name="Jung H.S."/>
        </authorList>
    </citation>
    <scope>NUCLEOTIDE SEQUENCE [LARGE SCALE GENOMIC DNA]</scope>
    <source>
        <strain evidence="3">P16(2019)</strain>
    </source>
</reference>
<dbReference type="EMBL" id="VLXZ01000003">
    <property type="protein sequence ID" value="TSB47490.1"/>
    <property type="molecule type" value="Genomic_DNA"/>
</dbReference>
<dbReference type="InterPro" id="IPR026272">
    <property type="entry name" value="SdpI"/>
</dbReference>
<keyword evidence="1" id="KW-0812">Transmembrane</keyword>
<keyword evidence="1" id="KW-1133">Transmembrane helix</keyword>
<feature type="transmembrane region" description="Helical" evidence="1">
    <location>
        <begin position="147"/>
        <end position="167"/>
    </location>
</feature>
<evidence type="ECO:0000313" key="3">
    <source>
        <dbReference type="Proteomes" id="UP000318521"/>
    </source>
</evidence>
<proteinExistence type="predicted"/>
<dbReference type="OrthoDB" id="9808690at2"/>
<feature type="transmembrane region" description="Helical" evidence="1">
    <location>
        <begin position="34"/>
        <end position="59"/>
    </location>
</feature>
<feature type="transmembrane region" description="Helical" evidence="1">
    <location>
        <begin position="12"/>
        <end position="28"/>
    </location>
</feature>
<name>A0A554A1B8_9BACI</name>
<feature type="transmembrane region" description="Helical" evidence="1">
    <location>
        <begin position="64"/>
        <end position="88"/>
    </location>
</feature>
<accession>A0A554A1B8</accession>